<gene>
    <name evidence="8" type="ORF">ACFFP0_19840</name>
</gene>
<keyword evidence="4" id="KW-0472">Membrane</keyword>
<evidence type="ECO:0000256" key="6">
    <source>
        <dbReference type="ARBA" id="ARBA00025321"/>
    </source>
</evidence>
<evidence type="ECO:0000256" key="7">
    <source>
        <dbReference type="SAM" id="SignalP"/>
    </source>
</evidence>
<feature type="signal peptide" evidence="7">
    <location>
        <begin position="1"/>
        <end position="23"/>
    </location>
</feature>
<dbReference type="EMBL" id="JBHMAA010000024">
    <property type="protein sequence ID" value="MFB9951104.1"/>
    <property type="molecule type" value="Genomic_DNA"/>
</dbReference>
<sequence length="157" mass="18590">MKKLAVVALSLVTAFSGIAPAQAFPSVSAPKIEAPQQVQQVQYWRYGERGGRWDRRDRWDRYDRWERRRYDRDRYYRRHRHGPNVGAIIGGFAAGAIIGGALAQPRYVRPRYYAPQRRYVGGNTHVNWCYSRYRSYRAYDNTFQPYYGPRRQCISPY</sequence>
<dbReference type="InterPro" id="IPR012413">
    <property type="entry name" value="BA14K"/>
</dbReference>
<evidence type="ECO:0000256" key="5">
    <source>
        <dbReference type="ARBA" id="ARBA00022734"/>
    </source>
</evidence>
<comment type="caution">
    <text evidence="8">The sequence shown here is derived from an EMBL/GenBank/DDBJ whole genome shotgun (WGS) entry which is preliminary data.</text>
</comment>
<accession>A0ABV6AKF6</accession>
<reference evidence="8 9" key="1">
    <citation type="submission" date="2024-09" db="EMBL/GenBank/DDBJ databases">
        <authorList>
            <person name="Sun Q."/>
            <person name="Mori K."/>
        </authorList>
    </citation>
    <scope>NUCLEOTIDE SEQUENCE [LARGE SCALE GENOMIC DNA]</scope>
    <source>
        <strain evidence="8 9">TBRC 4938</strain>
    </source>
</reference>
<dbReference type="Pfam" id="PF07886">
    <property type="entry name" value="BA14K"/>
    <property type="match status" value="1"/>
</dbReference>
<keyword evidence="9" id="KW-1185">Reference proteome</keyword>
<name>A0ABV6AKF6_9HYPH</name>
<evidence type="ECO:0000256" key="1">
    <source>
        <dbReference type="ARBA" id="ARBA00004167"/>
    </source>
</evidence>
<dbReference type="Proteomes" id="UP001589692">
    <property type="component" value="Unassembled WGS sequence"/>
</dbReference>
<dbReference type="RefSeq" id="WP_377263929.1">
    <property type="nucleotide sequence ID" value="NZ_JBHMAA010000024.1"/>
</dbReference>
<comment type="subcellular location">
    <subcellularLocation>
        <location evidence="1">Membrane</location>
        <topology evidence="1">Single-pass membrane protein</topology>
    </subcellularLocation>
</comment>
<feature type="chain" id="PRO_5045140344" description="Lectin-like protein BA14k" evidence="7">
    <location>
        <begin position="24"/>
        <end position="157"/>
    </location>
</feature>
<evidence type="ECO:0000256" key="4">
    <source>
        <dbReference type="ARBA" id="ARBA00022475"/>
    </source>
</evidence>
<comment type="similarity">
    <text evidence="2">Belongs to the BA14k family.</text>
</comment>
<organism evidence="8 9">
    <name type="scientific">Rhizobium puerariae</name>
    <dbReference type="NCBI Taxonomy" id="1585791"/>
    <lineage>
        <taxon>Bacteria</taxon>
        <taxon>Pseudomonadati</taxon>
        <taxon>Pseudomonadota</taxon>
        <taxon>Alphaproteobacteria</taxon>
        <taxon>Hyphomicrobiales</taxon>
        <taxon>Rhizobiaceae</taxon>
        <taxon>Rhizobium/Agrobacterium group</taxon>
        <taxon>Rhizobium</taxon>
    </lineage>
</organism>
<keyword evidence="5" id="KW-0430">Lectin</keyword>
<evidence type="ECO:0000313" key="9">
    <source>
        <dbReference type="Proteomes" id="UP001589692"/>
    </source>
</evidence>
<evidence type="ECO:0000313" key="8">
    <source>
        <dbReference type="EMBL" id="MFB9951104.1"/>
    </source>
</evidence>
<keyword evidence="4" id="KW-1003">Cell membrane</keyword>
<evidence type="ECO:0000256" key="3">
    <source>
        <dbReference type="ARBA" id="ARBA00020552"/>
    </source>
</evidence>
<protein>
    <recommendedName>
        <fullName evidence="3">Lectin-like protein BA14k</fullName>
    </recommendedName>
</protein>
<proteinExistence type="inferred from homology"/>
<evidence type="ECO:0000256" key="2">
    <source>
        <dbReference type="ARBA" id="ARBA00010270"/>
    </source>
</evidence>
<comment type="function">
    <text evidence="6">Has immunoglobulin-binding and hemagglutination properties, and can bind to mannose. Essential for virulence. May be involved in LPS biosynthesis or polysaccharide transport.</text>
</comment>
<keyword evidence="7" id="KW-0732">Signal</keyword>